<evidence type="ECO:0000256" key="8">
    <source>
        <dbReference type="PROSITE-ProRule" id="PRU01360"/>
    </source>
</evidence>
<evidence type="ECO:0000256" key="4">
    <source>
        <dbReference type="ARBA" id="ARBA00022692"/>
    </source>
</evidence>
<evidence type="ECO:0008006" key="15">
    <source>
        <dbReference type="Google" id="ProtNLM"/>
    </source>
</evidence>
<dbReference type="GO" id="GO:0044718">
    <property type="term" value="P:siderophore transmembrane transport"/>
    <property type="evidence" value="ECO:0007669"/>
    <property type="project" value="TreeGrafter"/>
</dbReference>
<keyword evidence="10" id="KW-0732">Signal</keyword>
<keyword evidence="14" id="KW-1185">Reference proteome</keyword>
<protein>
    <recommendedName>
        <fullName evidence="15">TonB-dependent receptor</fullName>
    </recommendedName>
</protein>
<evidence type="ECO:0000256" key="6">
    <source>
        <dbReference type="ARBA" id="ARBA00023136"/>
    </source>
</evidence>
<dbReference type="SUPFAM" id="SSF56935">
    <property type="entry name" value="Porins"/>
    <property type="match status" value="1"/>
</dbReference>
<comment type="subcellular location">
    <subcellularLocation>
        <location evidence="1 8">Cell outer membrane</location>
        <topology evidence="1 8">Multi-pass membrane protein</topology>
    </subcellularLocation>
</comment>
<evidence type="ECO:0000313" key="14">
    <source>
        <dbReference type="Proteomes" id="UP000287198"/>
    </source>
</evidence>
<evidence type="ECO:0000259" key="12">
    <source>
        <dbReference type="Pfam" id="PF07715"/>
    </source>
</evidence>
<evidence type="ECO:0000256" key="2">
    <source>
        <dbReference type="ARBA" id="ARBA00022448"/>
    </source>
</evidence>
<evidence type="ECO:0000256" key="10">
    <source>
        <dbReference type="SAM" id="SignalP"/>
    </source>
</evidence>
<dbReference type="PANTHER" id="PTHR30069:SF28">
    <property type="entry name" value="TONB-DEPENDENT RECEPTOR YNCD-RELATED"/>
    <property type="match status" value="1"/>
</dbReference>
<dbReference type="Pfam" id="PF00593">
    <property type="entry name" value="TonB_dep_Rec_b-barrel"/>
    <property type="match status" value="1"/>
</dbReference>
<evidence type="ECO:0000256" key="7">
    <source>
        <dbReference type="ARBA" id="ARBA00023237"/>
    </source>
</evidence>
<keyword evidence="3 8" id="KW-1134">Transmembrane beta strand</keyword>
<evidence type="ECO:0000259" key="11">
    <source>
        <dbReference type="Pfam" id="PF00593"/>
    </source>
</evidence>
<comment type="caution">
    <text evidence="13">The sequence shown here is derived from an EMBL/GenBank/DDBJ whole genome shotgun (WGS) entry which is preliminary data.</text>
</comment>
<dbReference type="Pfam" id="PF07715">
    <property type="entry name" value="Plug"/>
    <property type="match status" value="1"/>
</dbReference>
<dbReference type="InterPro" id="IPR037066">
    <property type="entry name" value="Plug_dom_sf"/>
</dbReference>
<sequence>MFRPSKLALAITASASMGFCLPAPGFAQDSSAALTAAEQAQIERIEITATRRVASQTTPAAVTNLATSEQLPGLRIDAAELLGGIAGIQSDSRANYAQDTRITMRGFGARSAFGVRGVLLRLDGVPLSMPDGQAQTSSILLDEADNVQVIRGPLAAIYGNAAGGVIHWRSLTPRATATQLDLMAGGNDARRAFLQHDWVGDDKALRLAGATFSTDGPRPHNSAERHQVAARWYQDLSDSTRLVVRLDNNNAPLLQDPSSLTPAAWREDPTQTVERAFTFNTRKRIHHQQASVSLEHESAAQAADISAWRGWRDVEQYLPFPGADLNGDGAVIDLRRDFTGIDANYHLRLPNLPDWQLSTGLQLAEQNDRRYGYVNNFGVRGEVRRNDDGSVQTESAYALLQWQPQSNWQVMTGVRYNQADFQVDDYFIIPENPDDSGSASMQQLSWMLGVNYAISDQWSVFISRGNGFETPTLTELAYRNNGTGLNTELGPATNQQWEIGSKWRSDRVQAALTLFHIDTANEIVVDQSNDGRTTYTNAEQTSREGLELSVAADLAEQWSTRASATYTDARYSDGARLPGVARQQAYWQLRWQPAVATRVQLVGEYRGNVAANDSNDVFAPAHTLWHVAVQQQWRYDGLQLQPWLKIHNLTDRDYVGSVVVNQGSGRAFEPGVGRELQVGVSLNYLW</sequence>
<feature type="domain" description="TonB-dependent receptor plug" evidence="12">
    <location>
        <begin position="56"/>
        <end position="165"/>
    </location>
</feature>
<comment type="similarity">
    <text evidence="8 9">Belongs to the TonB-dependent receptor family.</text>
</comment>
<dbReference type="PROSITE" id="PS52016">
    <property type="entry name" value="TONB_DEPENDENT_REC_3"/>
    <property type="match status" value="1"/>
</dbReference>
<dbReference type="Gene3D" id="2.170.130.10">
    <property type="entry name" value="TonB-dependent receptor, plug domain"/>
    <property type="match status" value="1"/>
</dbReference>
<evidence type="ECO:0000256" key="3">
    <source>
        <dbReference type="ARBA" id="ARBA00022452"/>
    </source>
</evidence>
<dbReference type="Proteomes" id="UP000287198">
    <property type="component" value="Unassembled WGS sequence"/>
</dbReference>
<proteinExistence type="inferred from homology"/>
<dbReference type="AlphaFoldDB" id="A0A432XV74"/>
<keyword evidence="4 8" id="KW-0812">Transmembrane</keyword>
<dbReference type="PANTHER" id="PTHR30069">
    <property type="entry name" value="TONB-DEPENDENT OUTER MEMBRANE RECEPTOR"/>
    <property type="match status" value="1"/>
</dbReference>
<keyword evidence="7 8" id="KW-0998">Cell outer membrane</keyword>
<keyword evidence="5 9" id="KW-0798">TonB box</keyword>
<dbReference type="InterPro" id="IPR039426">
    <property type="entry name" value="TonB-dep_rcpt-like"/>
</dbReference>
<evidence type="ECO:0000256" key="5">
    <source>
        <dbReference type="ARBA" id="ARBA00023077"/>
    </source>
</evidence>
<dbReference type="GO" id="GO:0009279">
    <property type="term" value="C:cell outer membrane"/>
    <property type="evidence" value="ECO:0007669"/>
    <property type="project" value="UniProtKB-SubCell"/>
</dbReference>
<dbReference type="InterPro" id="IPR012910">
    <property type="entry name" value="Plug_dom"/>
</dbReference>
<dbReference type="InterPro" id="IPR000531">
    <property type="entry name" value="Beta-barrel_TonB"/>
</dbReference>
<dbReference type="RefSeq" id="WP_126762918.1">
    <property type="nucleotide sequence ID" value="NZ_JBHLTZ010000012.1"/>
</dbReference>
<dbReference type="Gene3D" id="2.40.170.20">
    <property type="entry name" value="TonB-dependent receptor, beta-barrel domain"/>
    <property type="match status" value="1"/>
</dbReference>
<feature type="chain" id="PRO_5018970177" description="TonB-dependent receptor" evidence="10">
    <location>
        <begin position="28"/>
        <end position="686"/>
    </location>
</feature>
<keyword evidence="2 8" id="KW-0813">Transport</keyword>
<dbReference type="OrthoDB" id="9760620at2"/>
<reference evidence="14" key="1">
    <citation type="journal article" date="2018" name="Front. Microbiol.">
        <title>Genome-Based Analysis Reveals the Taxonomy and Diversity of the Family Idiomarinaceae.</title>
        <authorList>
            <person name="Liu Y."/>
            <person name="Lai Q."/>
            <person name="Shao Z."/>
        </authorList>
    </citation>
    <scope>NUCLEOTIDE SEQUENCE [LARGE SCALE GENOMIC DNA]</scope>
    <source>
        <strain evidence="14">BH195</strain>
    </source>
</reference>
<feature type="domain" description="TonB-dependent receptor-like beta-barrel" evidence="11">
    <location>
        <begin position="237"/>
        <end position="634"/>
    </location>
</feature>
<keyword evidence="6 8" id="KW-0472">Membrane</keyword>
<organism evidence="13 14">
    <name type="scientific">Pseudidiomarina halophila</name>
    <dbReference type="NCBI Taxonomy" id="1449799"/>
    <lineage>
        <taxon>Bacteria</taxon>
        <taxon>Pseudomonadati</taxon>
        <taxon>Pseudomonadota</taxon>
        <taxon>Gammaproteobacteria</taxon>
        <taxon>Alteromonadales</taxon>
        <taxon>Idiomarinaceae</taxon>
        <taxon>Pseudidiomarina</taxon>
    </lineage>
</organism>
<evidence type="ECO:0000313" key="13">
    <source>
        <dbReference type="EMBL" id="RUO52599.1"/>
    </source>
</evidence>
<evidence type="ECO:0000256" key="1">
    <source>
        <dbReference type="ARBA" id="ARBA00004571"/>
    </source>
</evidence>
<name>A0A432XV74_9GAMM</name>
<dbReference type="EMBL" id="PIPW01000002">
    <property type="protein sequence ID" value="RUO52599.1"/>
    <property type="molecule type" value="Genomic_DNA"/>
</dbReference>
<dbReference type="InterPro" id="IPR036942">
    <property type="entry name" value="Beta-barrel_TonB_sf"/>
</dbReference>
<accession>A0A432XV74</accession>
<gene>
    <name evidence="13" type="ORF">CWI69_06050</name>
</gene>
<evidence type="ECO:0000256" key="9">
    <source>
        <dbReference type="RuleBase" id="RU003357"/>
    </source>
</evidence>
<dbReference type="GO" id="GO:0015344">
    <property type="term" value="F:siderophore uptake transmembrane transporter activity"/>
    <property type="evidence" value="ECO:0007669"/>
    <property type="project" value="TreeGrafter"/>
</dbReference>
<feature type="signal peptide" evidence="10">
    <location>
        <begin position="1"/>
        <end position="27"/>
    </location>
</feature>